<sequence length="291" mass="30691">MTVVGVRGGLSVDHLVNAGQSARFDELGGPGLFATLGARLVAGTRVRLYSRLPDDEPRFAKLFDELGIDTSGCIGDPQAMRLWILNSQQGRRIVATAPVGSVELESGETATPEEETPVPLSEEIDGLLDSSPVERALVGSARIGVDPHQLRLQAEGAEYVRRVTPPGGLVLPSRVQLRLIDPDPLAAARTLHERFGFDVIARLDRDGLVAISGDGEWAVRDPDVQVVETTGAGDSSAGAILAAWAAGADLPTAAAYGAAVARLVLSDWGHAGLLTDPLTEPFPTITITRKQ</sequence>
<feature type="domain" description="Carbohydrate kinase PfkB" evidence="1">
    <location>
        <begin position="185"/>
        <end position="267"/>
    </location>
</feature>
<dbReference type="InterPro" id="IPR029056">
    <property type="entry name" value="Ribokinase-like"/>
</dbReference>
<evidence type="ECO:0000259" key="1">
    <source>
        <dbReference type="Pfam" id="PF00294"/>
    </source>
</evidence>
<proteinExistence type="predicted"/>
<reference evidence="2 3" key="1">
    <citation type="submission" date="2021-03" db="EMBL/GenBank/DDBJ databases">
        <title>Sequencing the genomes of 1000 actinobacteria strains.</title>
        <authorList>
            <person name="Klenk H.-P."/>
        </authorList>
    </citation>
    <scope>NUCLEOTIDE SEQUENCE [LARGE SCALE GENOMIC DNA]</scope>
    <source>
        <strain evidence="2 3">DSM 18824</strain>
    </source>
</reference>
<dbReference type="SUPFAM" id="SSF53613">
    <property type="entry name" value="Ribokinase-like"/>
    <property type="match status" value="1"/>
</dbReference>
<keyword evidence="2" id="KW-0808">Transferase</keyword>
<dbReference type="RefSeq" id="WP_209692493.1">
    <property type="nucleotide sequence ID" value="NZ_BAAAVU010000028.1"/>
</dbReference>
<accession>A0ABS4UCG5</accession>
<keyword evidence="3" id="KW-1185">Reference proteome</keyword>
<dbReference type="InterPro" id="IPR011611">
    <property type="entry name" value="PfkB_dom"/>
</dbReference>
<protein>
    <submittedName>
        <fullName evidence="2">Sugar/nucleoside kinase (Ribokinase family)</fullName>
    </submittedName>
</protein>
<keyword evidence="2" id="KW-0418">Kinase</keyword>
<comment type="caution">
    <text evidence="2">The sequence shown here is derived from an EMBL/GenBank/DDBJ whole genome shotgun (WGS) entry which is preliminary data.</text>
</comment>
<name>A0ABS4UCG5_9ACTN</name>
<dbReference type="Pfam" id="PF00294">
    <property type="entry name" value="PfkB"/>
    <property type="match status" value="1"/>
</dbReference>
<evidence type="ECO:0000313" key="2">
    <source>
        <dbReference type="EMBL" id="MBP2349301.1"/>
    </source>
</evidence>
<dbReference type="Proteomes" id="UP000755585">
    <property type="component" value="Unassembled WGS sequence"/>
</dbReference>
<organism evidence="2 3">
    <name type="scientific">Kribbella aluminosa</name>
    <dbReference type="NCBI Taxonomy" id="416017"/>
    <lineage>
        <taxon>Bacteria</taxon>
        <taxon>Bacillati</taxon>
        <taxon>Actinomycetota</taxon>
        <taxon>Actinomycetes</taxon>
        <taxon>Propionibacteriales</taxon>
        <taxon>Kribbellaceae</taxon>
        <taxon>Kribbella</taxon>
    </lineage>
</organism>
<gene>
    <name evidence="2" type="ORF">JOF29_000384</name>
</gene>
<dbReference type="Gene3D" id="3.40.1190.20">
    <property type="match status" value="1"/>
</dbReference>
<dbReference type="EMBL" id="JAGINT010000001">
    <property type="protein sequence ID" value="MBP2349301.1"/>
    <property type="molecule type" value="Genomic_DNA"/>
</dbReference>
<dbReference type="GO" id="GO:0016301">
    <property type="term" value="F:kinase activity"/>
    <property type="evidence" value="ECO:0007669"/>
    <property type="project" value="UniProtKB-KW"/>
</dbReference>
<evidence type="ECO:0000313" key="3">
    <source>
        <dbReference type="Proteomes" id="UP000755585"/>
    </source>
</evidence>